<dbReference type="CDD" id="cd14014">
    <property type="entry name" value="STKc_PknB_like"/>
    <property type="match status" value="1"/>
</dbReference>
<protein>
    <recommendedName>
        <fullName evidence="1">non-specific serine/threonine protein kinase</fullName>
        <ecNumber evidence="1">2.7.11.1</ecNumber>
    </recommendedName>
</protein>
<evidence type="ECO:0000256" key="7">
    <source>
        <dbReference type="PROSITE-ProRule" id="PRU10141"/>
    </source>
</evidence>
<keyword evidence="4 7" id="KW-0547">Nucleotide-binding</keyword>
<name>A0ABY7K8K3_9ACTN</name>
<dbReference type="InterPro" id="IPR000719">
    <property type="entry name" value="Prot_kinase_dom"/>
</dbReference>
<feature type="domain" description="Protein kinase" evidence="10">
    <location>
        <begin position="7"/>
        <end position="266"/>
    </location>
</feature>
<dbReference type="SMART" id="SM00220">
    <property type="entry name" value="S_TKc"/>
    <property type="match status" value="1"/>
</dbReference>
<evidence type="ECO:0000259" key="10">
    <source>
        <dbReference type="PROSITE" id="PS50011"/>
    </source>
</evidence>
<dbReference type="Proteomes" id="UP001164439">
    <property type="component" value="Chromosome"/>
</dbReference>
<reference evidence="11" key="1">
    <citation type="submission" date="2022-12" db="EMBL/GenBank/DDBJ databases">
        <authorList>
            <person name="Ruckert C."/>
            <person name="Busche T."/>
            <person name="Kalinowski J."/>
            <person name="Wittmann C."/>
        </authorList>
    </citation>
    <scope>NUCLEOTIDE SEQUENCE</scope>
    <source>
        <strain evidence="11">DSM 40467</strain>
    </source>
</reference>
<feature type="region of interest" description="Disordered" evidence="8">
    <location>
        <begin position="299"/>
        <end position="320"/>
    </location>
</feature>
<keyword evidence="2" id="KW-0723">Serine/threonine-protein kinase</keyword>
<dbReference type="Gene3D" id="1.10.510.10">
    <property type="entry name" value="Transferase(Phosphotransferase) domain 1"/>
    <property type="match status" value="1"/>
</dbReference>
<keyword evidence="9" id="KW-0472">Membrane</keyword>
<keyword evidence="9" id="KW-1133">Transmembrane helix</keyword>
<feature type="region of interest" description="Disordered" evidence="8">
    <location>
        <begin position="350"/>
        <end position="420"/>
    </location>
</feature>
<feature type="compositionally biased region" description="Low complexity" evidence="8">
    <location>
        <begin position="350"/>
        <end position="371"/>
    </location>
</feature>
<sequence length="420" mass="44200">MLVADRYRLDESLGRGSMGEVWRATDQVLGRPVAVKLLHTDVPDRVGETEAERFRMEGRTAARLNHANVVAVYDFGARDGMLHLVMELVEGWSLAQERAGRGILHPWEAAGIAAQMAAGLAAAHREGVIHRDIKPANVMLTAERTAKITDFGLAKFAHEAAMALTGTGKVVGSAAYLAPERALSRPAQPASDVYSLGCVLYELLTGRPPFLGPTALSVVQQHVDAAPVPPAALRVEIPVPLSDYVLRLLAKDPALRPTAEEAAEWLANPAEPTGVPAPLPLPDQAPATAVLPAVQPLGTQALPGTEGLPTTTRSHAARRRGVSPKVLLALGGALVFAASAAIGVALSSGDGDDAAPGTTPLPPAATSAQPSTDPPTPSATPSSDDGRHGKDRGKNEDGDYGDEKKDEKRREKERDKDEDD</sequence>
<gene>
    <name evidence="11" type="ORF">STRCI_000961</name>
</gene>
<dbReference type="EC" id="2.7.11.1" evidence="1"/>
<dbReference type="PROSITE" id="PS50011">
    <property type="entry name" value="PROTEIN_KINASE_DOM"/>
    <property type="match status" value="1"/>
</dbReference>
<dbReference type="PANTHER" id="PTHR43289:SF6">
    <property type="entry name" value="SERINE_THREONINE-PROTEIN KINASE NEKL-3"/>
    <property type="match status" value="1"/>
</dbReference>
<dbReference type="RefSeq" id="WP_269657568.1">
    <property type="nucleotide sequence ID" value="NZ_CP114413.1"/>
</dbReference>
<dbReference type="SUPFAM" id="SSF56112">
    <property type="entry name" value="Protein kinase-like (PK-like)"/>
    <property type="match status" value="1"/>
</dbReference>
<dbReference type="PROSITE" id="PS00108">
    <property type="entry name" value="PROTEIN_KINASE_ST"/>
    <property type="match status" value="1"/>
</dbReference>
<feature type="transmembrane region" description="Helical" evidence="9">
    <location>
        <begin position="326"/>
        <end position="346"/>
    </location>
</feature>
<dbReference type="PROSITE" id="PS00107">
    <property type="entry name" value="PROTEIN_KINASE_ATP"/>
    <property type="match status" value="1"/>
</dbReference>
<feature type="binding site" evidence="7">
    <location>
        <position position="36"/>
    </location>
    <ligand>
        <name>ATP</name>
        <dbReference type="ChEBI" id="CHEBI:30616"/>
    </ligand>
</feature>
<organism evidence="11 12">
    <name type="scientific">Streptomyces cinnabarinus</name>
    <dbReference type="NCBI Taxonomy" id="67287"/>
    <lineage>
        <taxon>Bacteria</taxon>
        <taxon>Bacillati</taxon>
        <taxon>Actinomycetota</taxon>
        <taxon>Actinomycetes</taxon>
        <taxon>Kitasatosporales</taxon>
        <taxon>Streptomycetaceae</taxon>
        <taxon>Streptomyces</taxon>
    </lineage>
</organism>
<accession>A0ABY7K8K3</accession>
<dbReference type="InterPro" id="IPR017441">
    <property type="entry name" value="Protein_kinase_ATP_BS"/>
</dbReference>
<keyword evidence="5 11" id="KW-0418">Kinase</keyword>
<evidence type="ECO:0000256" key="8">
    <source>
        <dbReference type="SAM" id="MobiDB-lite"/>
    </source>
</evidence>
<evidence type="ECO:0000256" key="3">
    <source>
        <dbReference type="ARBA" id="ARBA00022679"/>
    </source>
</evidence>
<dbReference type="InterPro" id="IPR008271">
    <property type="entry name" value="Ser/Thr_kinase_AS"/>
</dbReference>
<proteinExistence type="predicted"/>
<evidence type="ECO:0000313" key="11">
    <source>
        <dbReference type="EMBL" id="WAZ19878.1"/>
    </source>
</evidence>
<evidence type="ECO:0000313" key="12">
    <source>
        <dbReference type="Proteomes" id="UP001164439"/>
    </source>
</evidence>
<evidence type="ECO:0000256" key="4">
    <source>
        <dbReference type="ARBA" id="ARBA00022741"/>
    </source>
</evidence>
<evidence type="ECO:0000256" key="6">
    <source>
        <dbReference type="ARBA" id="ARBA00022840"/>
    </source>
</evidence>
<dbReference type="Gene3D" id="3.30.200.20">
    <property type="entry name" value="Phosphorylase Kinase, domain 1"/>
    <property type="match status" value="1"/>
</dbReference>
<dbReference type="PANTHER" id="PTHR43289">
    <property type="entry name" value="MITOGEN-ACTIVATED PROTEIN KINASE KINASE KINASE 20-RELATED"/>
    <property type="match status" value="1"/>
</dbReference>
<dbReference type="InterPro" id="IPR011009">
    <property type="entry name" value="Kinase-like_dom_sf"/>
</dbReference>
<keyword evidence="3" id="KW-0808">Transferase</keyword>
<dbReference type="EMBL" id="CP114413">
    <property type="protein sequence ID" value="WAZ19878.1"/>
    <property type="molecule type" value="Genomic_DNA"/>
</dbReference>
<keyword evidence="9" id="KW-0812">Transmembrane</keyword>
<evidence type="ECO:0000256" key="9">
    <source>
        <dbReference type="SAM" id="Phobius"/>
    </source>
</evidence>
<feature type="compositionally biased region" description="Basic and acidic residues" evidence="8">
    <location>
        <begin position="384"/>
        <end position="420"/>
    </location>
</feature>
<evidence type="ECO:0000256" key="5">
    <source>
        <dbReference type="ARBA" id="ARBA00022777"/>
    </source>
</evidence>
<keyword evidence="12" id="KW-1185">Reference proteome</keyword>
<evidence type="ECO:0000256" key="1">
    <source>
        <dbReference type="ARBA" id="ARBA00012513"/>
    </source>
</evidence>
<dbReference type="Pfam" id="PF00069">
    <property type="entry name" value="Pkinase"/>
    <property type="match status" value="1"/>
</dbReference>
<keyword evidence="6 7" id="KW-0067">ATP-binding</keyword>
<dbReference type="GO" id="GO:0016301">
    <property type="term" value="F:kinase activity"/>
    <property type="evidence" value="ECO:0007669"/>
    <property type="project" value="UniProtKB-KW"/>
</dbReference>
<evidence type="ECO:0000256" key="2">
    <source>
        <dbReference type="ARBA" id="ARBA00022527"/>
    </source>
</evidence>